<dbReference type="Proteomes" id="UP001597260">
    <property type="component" value="Unassembled WGS sequence"/>
</dbReference>
<feature type="region of interest" description="Disordered" evidence="1">
    <location>
        <begin position="297"/>
        <end position="317"/>
    </location>
</feature>
<proteinExistence type="predicted"/>
<evidence type="ECO:0000313" key="2">
    <source>
        <dbReference type="EMBL" id="MFD1321332.1"/>
    </source>
</evidence>
<dbReference type="Gene3D" id="2.120.10.30">
    <property type="entry name" value="TolB, C-terminal domain"/>
    <property type="match status" value="1"/>
</dbReference>
<evidence type="ECO:0000313" key="3">
    <source>
        <dbReference type="Proteomes" id="UP001597260"/>
    </source>
</evidence>
<evidence type="ECO:0000256" key="1">
    <source>
        <dbReference type="SAM" id="MobiDB-lite"/>
    </source>
</evidence>
<gene>
    <name evidence="2" type="ORF">ACFQ4H_09545</name>
</gene>
<keyword evidence="3" id="KW-1185">Reference proteome</keyword>
<protein>
    <submittedName>
        <fullName evidence="2">TolB family protein</fullName>
    </submittedName>
</protein>
<dbReference type="EMBL" id="JBHTMP010000011">
    <property type="protein sequence ID" value="MFD1321332.1"/>
    <property type="molecule type" value="Genomic_DNA"/>
</dbReference>
<accession>A0ABW3YCF8</accession>
<sequence>MTTRPRLLGALLIALALVGAIGYTGWRWASTDHARGAAPLDLDRPGTLLYVDDRDGRTRQVSRDAPEQVVGVGPACVRAYAAGGTLSCLRTSTVPGGFEVAIFPRGLAQPTVLDLWGTPSRTRVSTSGRLVAWTVFRSGDSYMAGGAFSTTAGVYDLATRQHYGSLEDFTAVVDGQRFTAENRNFWGITFAADDRTFYATMASGERTWLMRGDLGARRLEAVRDNVECPSLSPNGDRLAYKQRVDNRWRLYVLHLDTGADTALAETGHVDDQPAWLDPDTVAYARPVDGHPAIFAVPADGSGQPRRLRAGSSPGAPR</sequence>
<comment type="caution">
    <text evidence="2">The sequence shown here is derived from an EMBL/GenBank/DDBJ whole genome shotgun (WGS) entry which is preliminary data.</text>
</comment>
<dbReference type="RefSeq" id="WP_377569335.1">
    <property type="nucleotide sequence ID" value="NZ_JBHTMP010000011.1"/>
</dbReference>
<organism evidence="2 3">
    <name type="scientific">Micromonospora sonneratiae</name>
    <dbReference type="NCBI Taxonomy" id="1184706"/>
    <lineage>
        <taxon>Bacteria</taxon>
        <taxon>Bacillati</taxon>
        <taxon>Actinomycetota</taxon>
        <taxon>Actinomycetes</taxon>
        <taxon>Micromonosporales</taxon>
        <taxon>Micromonosporaceae</taxon>
        <taxon>Micromonospora</taxon>
    </lineage>
</organism>
<dbReference type="InterPro" id="IPR011042">
    <property type="entry name" value="6-blade_b-propeller_TolB-like"/>
</dbReference>
<reference evidence="3" key="1">
    <citation type="journal article" date="2019" name="Int. J. Syst. Evol. Microbiol.">
        <title>The Global Catalogue of Microorganisms (GCM) 10K type strain sequencing project: providing services to taxonomists for standard genome sequencing and annotation.</title>
        <authorList>
            <consortium name="The Broad Institute Genomics Platform"/>
            <consortium name="The Broad Institute Genome Sequencing Center for Infectious Disease"/>
            <person name="Wu L."/>
            <person name="Ma J."/>
        </authorList>
    </citation>
    <scope>NUCLEOTIDE SEQUENCE [LARGE SCALE GENOMIC DNA]</scope>
    <source>
        <strain evidence="3">JCM 31037</strain>
    </source>
</reference>
<dbReference type="SUPFAM" id="SSF82171">
    <property type="entry name" value="DPP6 N-terminal domain-like"/>
    <property type="match status" value="1"/>
</dbReference>
<name>A0ABW3YCF8_9ACTN</name>